<gene>
    <name evidence="1" type="ORF">EV182_005767</name>
</gene>
<feature type="non-terminal residue" evidence="1">
    <location>
        <position position="1"/>
    </location>
</feature>
<proteinExistence type="predicted"/>
<evidence type="ECO:0000313" key="1">
    <source>
        <dbReference type="EMBL" id="KAJ1673166.1"/>
    </source>
</evidence>
<dbReference type="Proteomes" id="UP001145114">
    <property type="component" value="Unassembled WGS sequence"/>
</dbReference>
<dbReference type="EMBL" id="JAMZIH010007300">
    <property type="protein sequence ID" value="KAJ1673166.1"/>
    <property type="molecule type" value="Genomic_DNA"/>
</dbReference>
<accession>A0ACC1HCU9</accession>
<evidence type="ECO:0000313" key="2">
    <source>
        <dbReference type="Proteomes" id="UP001145114"/>
    </source>
</evidence>
<comment type="caution">
    <text evidence="1">The sequence shown here is derived from an EMBL/GenBank/DDBJ whole genome shotgun (WGS) entry which is preliminary data.</text>
</comment>
<reference evidence="1" key="1">
    <citation type="submission" date="2022-06" db="EMBL/GenBank/DDBJ databases">
        <title>Phylogenomic reconstructions and comparative analyses of Kickxellomycotina fungi.</title>
        <authorList>
            <person name="Reynolds N.K."/>
            <person name="Stajich J.E."/>
            <person name="Barry K."/>
            <person name="Grigoriev I.V."/>
            <person name="Crous P."/>
            <person name="Smith M.E."/>
        </authorList>
    </citation>
    <scope>NUCLEOTIDE SEQUENCE</scope>
    <source>
        <strain evidence="1">RSA 2271</strain>
    </source>
</reference>
<keyword evidence="2" id="KW-1185">Reference proteome</keyword>
<name>A0ACC1HCU9_9FUNG</name>
<protein>
    <submittedName>
        <fullName evidence="1">Uncharacterized protein</fullName>
    </submittedName>
</protein>
<organism evidence="1 2">
    <name type="scientific">Spiromyces aspiralis</name>
    <dbReference type="NCBI Taxonomy" id="68401"/>
    <lineage>
        <taxon>Eukaryota</taxon>
        <taxon>Fungi</taxon>
        <taxon>Fungi incertae sedis</taxon>
        <taxon>Zoopagomycota</taxon>
        <taxon>Kickxellomycotina</taxon>
        <taxon>Kickxellomycetes</taxon>
        <taxon>Kickxellales</taxon>
        <taxon>Kickxellaceae</taxon>
        <taxon>Spiromyces</taxon>
    </lineage>
</organism>
<sequence>PWGGPGHHPPHPAMTPDMAYMMMRSLYTQAGGQQPFTAPGSQDMNRNASAASSTAPMLSTSVLGGGMPNTSNPMESLLNERFVVGNPLPTDNSAAIGSAAMPKTP</sequence>